<dbReference type="GO" id="GO:0046872">
    <property type="term" value="F:metal ion binding"/>
    <property type="evidence" value="ECO:0007669"/>
    <property type="project" value="InterPro"/>
</dbReference>
<proteinExistence type="inferred from homology"/>
<dbReference type="Pfam" id="PF17769">
    <property type="entry name" value="PurK_C"/>
    <property type="match status" value="1"/>
</dbReference>
<evidence type="ECO:0000256" key="3">
    <source>
        <dbReference type="ARBA" id="ARBA00022755"/>
    </source>
</evidence>
<dbReference type="Gene3D" id="3.30.470.20">
    <property type="entry name" value="ATP-grasp fold, B domain"/>
    <property type="match status" value="1"/>
</dbReference>
<dbReference type="RefSeq" id="WP_080813222.1">
    <property type="nucleotide sequence ID" value="NZ_CP021983.2"/>
</dbReference>
<feature type="binding site" evidence="7">
    <location>
        <position position="158"/>
    </location>
    <ligand>
        <name>ATP</name>
        <dbReference type="ChEBI" id="CHEBI:30616"/>
    </ligand>
</feature>
<dbReference type="InterPro" id="IPR013815">
    <property type="entry name" value="ATP_grasp_subdomain_1"/>
</dbReference>
<evidence type="ECO:0000256" key="6">
    <source>
        <dbReference type="ARBA" id="ARBA00023239"/>
    </source>
</evidence>
<keyword evidence="1 7" id="KW-0436">Ligase</keyword>
<feature type="binding site" evidence="7">
    <location>
        <begin position="278"/>
        <end position="279"/>
    </location>
    <ligand>
        <name>ATP</name>
        <dbReference type="ChEBI" id="CHEBI:30616"/>
    </ligand>
</feature>
<evidence type="ECO:0000256" key="8">
    <source>
        <dbReference type="RuleBase" id="RU361200"/>
    </source>
</evidence>
<feature type="binding site" evidence="7">
    <location>
        <position position="201"/>
    </location>
    <ligand>
        <name>ATP</name>
        <dbReference type="ChEBI" id="CHEBI:30616"/>
    </ligand>
</feature>
<dbReference type="InterPro" id="IPR054350">
    <property type="entry name" value="PurT/PurK_preATP-grasp"/>
</dbReference>
<dbReference type="UniPathway" id="UPA00074">
    <property type="reaction ID" value="UER00942"/>
</dbReference>
<dbReference type="STRING" id="1641165.XM38_23340"/>
<dbReference type="GO" id="GO:0034028">
    <property type="term" value="F:5-(carboxyamino)imidazole ribonucleotide synthase activity"/>
    <property type="evidence" value="ECO:0007669"/>
    <property type="project" value="UniProtKB-UniRule"/>
</dbReference>
<comment type="similarity">
    <text evidence="7 8">Belongs to the PurK/PurT family.</text>
</comment>
<dbReference type="KEGG" id="hhg:XM38_001300"/>
<dbReference type="Proteomes" id="UP000191901">
    <property type="component" value="Chromosome"/>
</dbReference>
<feature type="domain" description="ATP-grasp" evidence="9">
    <location>
        <begin position="119"/>
        <end position="308"/>
    </location>
</feature>
<comment type="pathway">
    <text evidence="7 8">Purine metabolism; IMP biosynthesis via de novo pathway; 5-amino-1-(5-phospho-D-ribosyl)imidazole-4-carboxylate from 5-amino-1-(5-phospho-D-ribosyl)imidazole (N5-CAIR route): step 1/2.</text>
</comment>
<feature type="binding site" evidence="7">
    <location>
        <position position="115"/>
    </location>
    <ligand>
        <name>ATP</name>
        <dbReference type="ChEBI" id="CHEBI:30616"/>
    </ligand>
</feature>
<reference evidence="10 11" key="1">
    <citation type="journal article" date="2016" name="Biochim. Biophys. Acta">
        <title>Characterization of red-shifted phycobilisomes isolated from the chlorophyll f-containing cyanobacterium Halomicronema hongdechloris.</title>
        <authorList>
            <person name="Li Y."/>
            <person name="Lin Y."/>
            <person name="Garvey C.J."/>
            <person name="Birch D."/>
            <person name="Corkery R.W."/>
            <person name="Loughlin P.C."/>
            <person name="Scheer H."/>
            <person name="Willows R.D."/>
            <person name="Chen M."/>
        </authorList>
    </citation>
    <scope>NUCLEOTIDE SEQUENCE [LARGE SCALE GENOMIC DNA]</scope>
    <source>
        <strain evidence="10 11">C2206</strain>
    </source>
</reference>
<organism evidence="10 11">
    <name type="scientific">Halomicronema hongdechloris C2206</name>
    <dbReference type="NCBI Taxonomy" id="1641165"/>
    <lineage>
        <taxon>Bacteria</taxon>
        <taxon>Bacillati</taxon>
        <taxon>Cyanobacteriota</taxon>
        <taxon>Cyanophyceae</taxon>
        <taxon>Nodosilineales</taxon>
        <taxon>Nodosilineaceae</taxon>
        <taxon>Halomicronema</taxon>
    </lineage>
</organism>
<name>A0A1Z3HFX9_9CYAN</name>
<dbReference type="NCBIfam" id="TIGR01161">
    <property type="entry name" value="purK"/>
    <property type="match status" value="1"/>
</dbReference>
<dbReference type="FunFam" id="3.30.470.20:FF:000037">
    <property type="entry name" value="Phosphoribosylaminoimidazole carboxylase, chloroplastic"/>
    <property type="match status" value="1"/>
</dbReference>
<comment type="function">
    <text evidence="8">Catalyzes the ATP-dependent conversion of 5-aminoimidazole ribonucleotide (AIR) and HCO(3)- to N5-carboxyaminoimidazole ribonucleotide (N5-CAIR).</text>
</comment>
<dbReference type="EC" id="6.3.4.18" evidence="7 8"/>
<comment type="subunit">
    <text evidence="7 8">Homodimer.</text>
</comment>
<keyword evidence="5 7" id="KW-0067">ATP-binding</keyword>
<dbReference type="InterPro" id="IPR040686">
    <property type="entry name" value="PurK_C"/>
</dbReference>
<dbReference type="SUPFAM" id="SSF52440">
    <property type="entry name" value="PreATP-grasp domain"/>
    <property type="match status" value="1"/>
</dbReference>
<keyword evidence="11" id="KW-1185">Reference proteome</keyword>
<dbReference type="InterPro" id="IPR005875">
    <property type="entry name" value="PurK"/>
</dbReference>
<dbReference type="GO" id="GO:0005524">
    <property type="term" value="F:ATP binding"/>
    <property type="evidence" value="ECO:0007669"/>
    <property type="project" value="UniProtKB-UniRule"/>
</dbReference>
<feature type="binding site" evidence="7">
    <location>
        <begin position="193"/>
        <end position="196"/>
    </location>
    <ligand>
        <name>ATP</name>
        <dbReference type="ChEBI" id="CHEBI:30616"/>
    </ligand>
</feature>
<dbReference type="Pfam" id="PF22660">
    <property type="entry name" value="RS_preATP-grasp-like"/>
    <property type="match status" value="1"/>
</dbReference>
<evidence type="ECO:0000313" key="11">
    <source>
        <dbReference type="Proteomes" id="UP000191901"/>
    </source>
</evidence>
<evidence type="ECO:0000256" key="2">
    <source>
        <dbReference type="ARBA" id="ARBA00022741"/>
    </source>
</evidence>
<comment type="catalytic activity">
    <reaction evidence="7 8">
        <text>5-amino-1-(5-phospho-beta-D-ribosyl)imidazole + hydrogencarbonate + ATP = 5-carboxyamino-1-(5-phospho-D-ribosyl)imidazole + ADP + phosphate + 2 H(+)</text>
        <dbReference type="Rhea" id="RHEA:19317"/>
        <dbReference type="ChEBI" id="CHEBI:15378"/>
        <dbReference type="ChEBI" id="CHEBI:17544"/>
        <dbReference type="ChEBI" id="CHEBI:30616"/>
        <dbReference type="ChEBI" id="CHEBI:43474"/>
        <dbReference type="ChEBI" id="CHEBI:58730"/>
        <dbReference type="ChEBI" id="CHEBI:137981"/>
        <dbReference type="ChEBI" id="CHEBI:456216"/>
        <dbReference type="EC" id="6.3.4.18"/>
    </reaction>
</comment>
<dbReference type="PROSITE" id="PS50975">
    <property type="entry name" value="ATP_GRASP"/>
    <property type="match status" value="1"/>
</dbReference>
<dbReference type="SUPFAM" id="SSF51246">
    <property type="entry name" value="Rudiment single hybrid motif"/>
    <property type="match status" value="1"/>
</dbReference>
<dbReference type="InterPro" id="IPR016185">
    <property type="entry name" value="PreATP-grasp_dom_sf"/>
</dbReference>
<keyword evidence="2 7" id="KW-0547">Nucleotide-binding</keyword>
<accession>A0A1Z3HFX9</accession>
<dbReference type="AlphaFoldDB" id="A0A1Z3HFX9"/>
<dbReference type="InterPro" id="IPR011054">
    <property type="entry name" value="Rudment_hybrid_motif"/>
</dbReference>
<dbReference type="InterPro" id="IPR011761">
    <property type="entry name" value="ATP-grasp"/>
</dbReference>
<dbReference type="PANTHER" id="PTHR11609:SF5">
    <property type="entry name" value="PHOSPHORIBOSYLAMINOIMIDAZOLE CARBOXYLASE"/>
    <property type="match status" value="1"/>
</dbReference>
<dbReference type="OrthoDB" id="9804625at2"/>
<dbReference type="GO" id="GO:0006189">
    <property type="term" value="P:'de novo' IMP biosynthetic process"/>
    <property type="evidence" value="ECO:0007669"/>
    <property type="project" value="UniProtKB-UniRule"/>
</dbReference>
<keyword evidence="6" id="KW-0456">Lyase</keyword>
<dbReference type="Gene3D" id="3.40.50.20">
    <property type="match status" value="1"/>
</dbReference>
<dbReference type="Gene3D" id="3.30.1490.20">
    <property type="entry name" value="ATP-grasp fold, A domain"/>
    <property type="match status" value="1"/>
</dbReference>
<evidence type="ECO:0000256" key="7">
    <source>
        <dbReference type="HAMAP-Rule" id="MF_01928"/>
    </source>
</evidence>
<evidence type="ECO:0000313" key="10">
    <source>
        <dbReference type="EMBL" id="ASC69204.1"/>
    </source>
</evidence>
<evidence type="ECO:0000256" key="5">
    <source>
        <dbReference type="ARBA" id="ARBA00022840"/>
    </source>
</evidence>
<protein>
    <recommendedName>
        <fullName evidence="7 8">N5-carboxyaminoimidazole ribonucleotide synthase</fullName>
        <shortName evidence="7 8">N5-CAIR synthase</shortName>
        <ecNumber evidence="7 8">6.3.4.18</ecNumber>
    </recommendedName>
    <alternativeName>
        <fullName evidence="7 8">5-(carboxyamino)imidazole ribonucleotide synthetase</fullName>
    </alternativeName>
</protein>
<dbReference type="InterPro" id="IPR003135">
    <property type="entry name" value="ATP-grasp_carboxylate-amine"/>
</dbReference>
<dbReference type="EMBL" id="CP021983">
    <property type="protein sequence ID" value="ASC69204.1"/>
    <property type="molecule type" value="Genomic_DNA"/>
</dbReference>
<dbReference type="GO" id="GO:0005829">
    <property type="term" value="C:cytosol"/>
    <property type="evidence" value="ECO:0007669"/>
    <property type="project" value="TreeGrafter"/>
</dbReference>
<dbReference type="PANTHER" id="PTHR11609">
    <property type="entry name" value="PURINE BIOSYNTHESIS PROTEIN 6/7, PUR6/7"/>
    <property type="match status" value="1"/>
</dbReference>
<dbReference type="GO" id="GO:0004638">
    <property type="term" value="F:phosphoribosylaminoimidazole carboxylase activity"/>
    <property type="evidence" value="ECO:0007669"/>
    <property type="project" value="InterPro"/>
</dbReference>
<dbReference type="SUPFAM" id="SSF56059">
    <property type="entry name" value="Glutathione synthetase ATP-binding domain-like"/>
    <property type="match status" value="1"/>
</dbReference>
<dbReference type="Pfam" id="PF02222">
    <property type="entry name" value="ATP-grasp"/>
    <property type="match status" value="1"/>
</dbReference>
<sequence length="393" mass="43010">MVQWPQTGPSGPTQPRRIGVIGGGQLAWMMGPAAETLGLELVVQTGSQQDPAVAIAADTILVPVADAQGTRALAAQCDVVTFENEFIDLAALKALAAEGVIFYPQLSVLAPVLDKYDQRQYYQHIGLPNPPYVPLTSPADLSGLAEQADTIGFPLVMKTRRLGYDGYGTFILKTLDDLQAAWAQTGYAPVLLEAFIPFTKELAVMVARSVSGEIAVYPTVETQQVDQVCRRVMAPAAVAPEVHQQVEHIARTLVERLQAVGILGLEFFLTPDNRVLINEMAPRPHNSGHYTLDACVTSQFEQQLRAICDRTLGPTTLTCAQAVMVNLLGFEHGSHDYQPQRQQLAAIPHAHVYWYGKAESRPGRKLGHITVCLEAEADPREIIQQIEAIWYPR</sequence>
<dbReference type="HAMAP" id="MF_01928">
    <property type="entry name" value="PurK"/>
    <property type="match status" value="1"/>
</dbReference>
<evidence type="ECO:0000256" key="1">
    <source>
        <dbReference type="ARBA" id="ARBA00022598"/>
    </source>
</evidence>
<keyword evidence="4" id="KW-0210">Decarboxylase</keyword>
<gene>
    <name evidence="7 8 10" type="primary">purK</name>
    <name evidence="10" type="ORF">XM38_001300</name>
</gene>
<evidence type="ECO:0000256" key="4">
    <source>
        <dbReference type="ARBA" id="ARBA00022793"/>
    </source>
</evidence>
<dbReference type="NCBIfam" id="NF004679">
    <property type="entry name" value="PRK06019.1-5"/>
    <property type="match status" value="1"/>
</dbReference>
<evidence type="ECO:0000259" key="9">
    <source>
        <dbReference type="PROSITE" id="PS50975"/>
    </source>
</evidence>
<comment type="function">
    <text evidence="7">Catalyzes the ATP-dependent conversion of 5-aminoimidazole ribonucleotide (AIR) and HCO(3)(-) to N5-carboxyaminoimidazole ribonucleotide (N5-CAIR).</text>
</comment>
<keyword evidence="3 7" id="KW-0658">Purine biosynthesis</keyword>
<comment type="caution">
    <text evidence="7">Lacks conserved residue(s) required for the propagation of feature annotation.</text>
</comment>